<keyword evidence="1" id="KW-0732">Signal</keyword>
<protein>
    <submittedName>
        <fullName evidence="2">No significant blast hit</fullName>
    </submittedName>
</protein>
<organism evidence="2 3">
    <name type="scientific">Ajellomyces capsulatus (strain H88)</name>
    <name type="common">Darling's disease fungus</name>
    <name type="synonym">Histoplasma capsulatum</name>
    <dbReference type="NCBI Taxonomy" id="544711"/>
    <lineage>
        <taxon>Eukaryota</taxon>
        <taxon>Fungi</taxon>
        <taxon>Dikarya</taxon>
        <taxon>Ascomycota</taxon>
        <taxon>Pezizomycotina</taxon>
        <taxon>Eurotiomycetes</taxon>
        <taxon>Eurotiomycetidae</taxon>
        <taxon>Onygenales</taxon>
        <taxon>Ajellomycetaceae</taxon>
        <taxon>Histoplasma</taxon>
    </lineage>
</organism>
<name>A0A8A1LCC3_AJEC8</name>
<feature type="signal peptide" evidence="1">
    <location>
        <begin position="1"/>
        <end position="23"/>
    </location>
</feature>
<dbReference type="VEuPathDB" id="FungiDB:I7I53_06723"/>
<gene>
    <name evidence="2" type="ORF">I7I53_06723</name>
</gene>
<sequence length="82" mass="9212">MPERFRLCLHMLWTSSNLLVAWGSSSRVHGVCEPVRCRDTEKTWLSTYVLKLEISLFDHPHPGHNAGIRDYPCGGAAPFMGA</sequence>
<dbReference type="Proteomes" id="UP000663419">
    <property type="component" value="Chromosome 2"/>
</dbReference>
<dbReference type="AlphaFoldDB" id="A0A8A1LCC3"/>
<dbReference type="EMBL" id="CP069103">
    <property type="protein sequence ID" value="QSS51411.1"/>
    <property type="molecule type" value="Genomic_DNA"/>
</dbReference>
<evidence type="ECO:0000256" key="1">
    <source>
        <dbReference type="SAM" id="SignalP"/>
    </source>
</evidence>
<evidence type="ECO:0000313" key="2">
    <source>
        <dbReference type="EMBL" id="QSS51411.1"/>
    </source>
</evidence>
<evidence type="ECO:0000313" key="3">
    <source>
        <dbReference type="Proteomes" id="UP000663419"/>
    </source>
</evidence>
<feature type="chain" id="PRO_5034079704" evidence="1">
    <location>
        <begin position="24"/>
        <end position="82"/>
    </location>
</feature>
<accession>A0A8A1LCC3</accession>
<proteinExistence type="predicted"/>
<reference evidence="2" key="1">
    <citation type="submission" date="2021-01" db="EMBL/GenBank/DDBJ databases">
        <title>Chromosome-level genome assembly of a human fungal pathogen reveals clustering of transcriptionally co-regulated genes.</title>
        <authorList>
            <person name="Voorhies M."/>
            <person name="Cohen S."/>
            <person name="Shea T.P."/>
            <person name="Petrus S."/>
            <person name="Munoz J.F."/>
            <person name="Poplawski S."/>
            <person name="Goldman W.E."/>
            <person name="Michael T."/>
            <person name="Cuomo C.A."/>
            <person name="Sil A."/>
            <person name="Beyhan S."/>
        </authorList>
    </citation>
    <scope>NUCLEOTIDE SEQUENCE</scope>
    <source>
        <strain evidence="2">H88</strain>
    </source>
</reference>